<dbReference type="CDD" id="cd03048">
    <property type="entry name" value="GST_N_Ure2p_like"/>
    <property type="match status" value="1"/>
</dbReference>
<keyword evidence="5" id="KW-1185">Reference proteome</keyword>
<dbReference type="InterPro" id="IPR004045">
    <property type="entry name" value="Glutathione_S-Trfase_N"/>
</dbReference>
<dbReference type="GO" id="GO:0004364">
    <property type="term" value="F:glutathione transferase activity"/>
    <property type="evidence" value="ECO:0007669"/>
    <property type="project" value="UniProtKB-EC"/>
</dbReference>
<dbReference type="Pfam" id="PF02798">
    <property type="entry name" value="GST_N"/>
    <property type="match status" value="1"/>
</dbReference>
<evidence type="ECO:0000313" key="5">
    <source>
        <dbReference type="Proteomes" id="UP001140560"/>
    </source>
</evidence>
<dbReference type="EMBL" id="JAPEUY010000010">
    <property type="protein sequence ID" value="KAJ4368758.1"/>
    <property type="molecule type" value="Genomic_DNA"/>
</dbReference>
<dbReference type="InterPro" id="IPR036282">
    <property type="entry name" value="Glutathione-S-Trfase_C_sf"/>
</dbReference>
<name>A0A9W9CL42_9PLEO</name>
<feature type="domain" description="GST C-terminal" evidence="3">
    <location>
        <begin position="96"/>
        <end position="231"/>
    </location>
</feature>
<evidence type="ECO:0000313" key="4">
    <source>
        <dbReference type="EMBL" id="KAJ4368758.1"/>
    </source>
</evidence>
<comment type="similarity">
    <text evidence="1">Belongs to the GST superfamily.</text>
</comment>
<dbReference type="OrthoDB" id="422574at2759"/>
<proteinExistence type="inferred from homology"/>
<protein>
    <submittedName>
        <fullName evidence="4">Glutathione S- transferase, nitrogen catabolite repression regulator</fullName>
        <ecNumber evidence="4">2.5.1.18</ecNumber>
    </submittedName>
</protein>
<dbReference type="PROSITE" id="PS50405">
    <property type="entry name" value="GST_CTER"/>
    <property type="match status" value="1"/>
</dbReference>
<keyword evidence="4" id="KW-0808">Transferase</keyword>
<accession>A0A9W9CL42</accession>
<dbReference type="Proteomes" id="UP001140560">
    <property type="component" value="Unassembled WGS sequence"/>
</dbReference>
<evidence type="ECO:0000256" key="1">
    <source>
        <dbReference type="ARBA" id="ARBA00007409"/>
    </source>
</evidence>
<dbReference type="InterPro" id="IPR004046">
    <property type="entry name" value="GST_C"/>
</dbReference>
<dbReference type="AlphaFoldDB" id="A0A9W9CL42"/>
<evidence type="ECO:0000259" key="2">
    <source>
        <dbReference type="PROSITE" id="PS50404"/>
    </source>
</evidence>
<organism evidence="4 5">
    <name type="scientific">Neocucurbitaria cava</name>
    <dbReference type="NCBI Taxonomy" id="798079"/>
    <lineage>
        <taxon>Eukaryota</taxon>
        <taxon>Fungi</taxon>
        <taxon>Dikarya</taxon>
        <taxon>Ascomycota</taxon>
        <taxon>Pezizomycotina</taxon>
        <taxon>Dothideomycetes</taxon>
        <taxon>Pleosporomycetidae</taxon>
        <taxon>Pleosporales</taxon>
        <taxon>Pleosporineae</taxon>
        <taxon>Cucurbitariaceae</taxon>
        <taxon>Neocucurbitaria</taxon>
    </lineage>
</organism>
<dbReference type="SFLD" id="SFLDS00019">
    <property type="entry name" value="Glutathione_Transferase_(cytos"/>
    <property type="match status" value="1"/>
</dbReference>
<dbReference type="Gene3D" id="1.20.1050.130">
    <property type="match status" value="1"/>
</dbReference>
<dbReference type="PANTHER" id="PTHR44051:SF23">
    <property type="entry name" value="GLUTATHIONE S-TRANSFERASE-LIKE PROTEIN TPCF"/>
    <property type="match status" value="1"/>
</dbReference>
<sequence>MSSSTSTLKPITIHGKRGPNPPKIAMLCEELGLPYEALDTEHASLKTPQFLALNPNGRMPVIHDPNTGYTIWESGAIILYLMERYDTDKKLSFPQGSEESYLAQQWLFFQVSGQGPYYGQGVWFTRYHAEQLPSAQERYYNEIRRVTGVVEGHLKKQRASGEEGKDEGPWLVGGKFSYADLAWFSWQNLTMELLAAKVDLSEFTETAGWIGRMKARPGFKKVLEESAIKAA</sequence>
<dbReference type="EC" id="2.5.1.18" evidence="4"/>
<evidence type="ECO:0000259" key="3">
    <source>
        <dbReference type="PROSITE" id="PS50405"/>
    </source>
</evidence>
<dbReference type="InterPro" id="IPR040079">
    <property type="entry name" value="Glutathione_S-Trfase"/>
</dbReference>
<dbReference type="InterPro" id="IPR010987">
    <property type="entry name" value="Glutathione-S-Trfase_C-like"/>
</dbReference>
<dbReference type="Pfam" id="PF14497">
    <property type="entry name" value="GST_C_3"/>
    <property type="match status" value="1"/>
</dbReference>
<dbReference type="PANTHER" id="PTHR44051">
    <property type="entry name" value="GLUTATHIONE S-TRANSFERASE-RELATED"/>
    <property type="match status" value="1"/>
</dbReference>
<dbReference type="PROSITE" id="PS50404">
    <property type="entry name" value="GST_NTER"/>
    <property type="match status" value="1"/>
</dbReference>
<feature type="domain" description="GST N-terminal" evidence="2">
    <location>
        <begin position="8"/>
        <end position="89"/>
    </location>
</feature>
<dbReference type="SFLD" id="SFLDG00358">
    <property type="entry name" value="Main_(cytGST)"/>
    <property type="match status" value="1"/>
</dbReference>
<dbReference type="InterPro" id="IPR036249">
    <property type="entry name" value="Thioredoxin-like_sf"/>
</dbReference>
<dbReference type="SUPFAM" id="SSF47616">
    <property type="entry name" value="GST C-terminal domain-like"/>
    <property type="match status" value="1"/>
</dbReference>
<comment type="caution">
    <text evidence="4">The sequence shown here is derived from an EMBL/GenBank/DDBJ whole genome shotgun (WGS) entry which is preliminary data.</text>
</comment>
<gene>
    <name evidence="4" type="primary">URE2_3</name>
    <name evidence="4" type="ORF">N0V83_005840</name>
</gene>
<reference evidence="4" key="1">
    <citation type="submission" date="2022-10" db="EMBL/GenBank/DDBJ databases">
        <title>Tapping the CABI collections for fungal endophytes: first genome assemblies for Collariella, Neodidymelliopsis, Ascochyta clinopodiicola, Didymella pomorum, Didymosphaeria variabile, Neocosmospora piperis and Neocucurbitaria cava.</title>
        <authorList>
            <person name="Hill R."/>
        </authorList>
    </citation>
    <scope>NUCLEOTIDE SEQUENCE</scope>
    <source>
        <strain evidence="4">IMI 356814</strain>
    </source>
</reference>
<dbReference type="SUPFAM" id="SSF52833">
    <property type="entry name" value="Thioredoxin-like"/>
    <property type="match status" value="1"/>
</dbReference>